<evidence type="ECO:0000256" key="1">
    <source>
        <dbReference type="SAM" id="Phobius"/>
    </source>
</evidence>
<dbReference type="PATRIC" id="fig|742734.4.peg.3116"/>
<accession>A0A0J9C138</accession>
<comment type="caution">
    <text evidence="2">The sequence shown here is derived from an EMBL/GenBank/DDBJ whole genome shotgun (WGS) entry which is preliminary data.</text>
</comment>
<proteinExistence type="predicted"/>
<sequence>MPFFQAAFYSAHNSFKKQTEFAPLQVRNNRRILVYEALCCEKRALSWASGFEAGSLTLEAAMCLPLFLFVCICMMMPMKMINRQRQIQAVVESVGEELSQYAYVEYCLLSGDEDQVDTERTDGEEVTALLASGYAAMKILGQIDRNWVELVSFDGTDIGTDDMVHIMMKYRMKLPFSVLGLDSVPVQHVCSRRMWNGADGGRNKDGGMSGGQEDETVYIGKNSTRFHRRRTCHYLYNDLKAVAAGEVDSLRNQSGARYAPCKTCKTGSEGGMVYVMPYGTSYHLSKTCASIIAYVQAVPLSQAEHLGACSYCGGE</sequence>
<keyword evidence="1" id="KW-1133">Transmembrane helix</keyword>
<dbReference type="Proteomes" id="UP000037392">
    <property type="component" value="Unassembled WGS sequence"/>
</dbReference>
<gene>
    <name evidence="2" type="ORF">HMPREF9470_02912</name>
</gene>
<dbReference type="AlphaFoldDB" id="A0A0J9C138"/>
<evidence type="ECO:0000313" key="3">
    <source>
        <dbReference type="Proteomes" id="UP000037392"/>
    </source>
</evidence>
<dbReference type="OrthoDB" id="1766790at2"/>
<feature type="transmembrane region" description="Helical" evidence="1">
    <location>
        <begin position="56"/>
        <end position="76"/>
    </location>
</feature>
<name>A0A0J9C138_9FIRM</name>
<organism evidence="2 3">
    <name type="scientific">[Clostridium] citroniae WAL-19142</name>
    <dbReference type="NCBI Taxonomy" id="742734"/>
    <lineage>
        <taxon>Bacteria</taxon>
        <taxon>Bacillati</taxon>
        <taxon>Bacillota</taxon>
        <taxon>Clostridia</taxon>
        <taxon>Lachnospirales</taxon>
        <taxon>Lachnospiraceae</taxon>
        <taxon>Enterocloster</taxon>
    </lineage>
</organism>
<keyword evidence="1" id="KW-0472">Membrane</keyword>
<reference evidence="2 3" key="1">
    <citation type="submission" date="2011-04" db="EMBL/GenBank/DDBJ databases">
        <title>The Genome Sequence of Clostridium citroniae WAL-19142.</title>
        <authorList>
            <consortium name="The Broad Institute Genome Sequencing Platform"/>
            <person name="Earl A."/>
            <person name="Ward D."/>
            <person name="Feldgarden M."/>
            <person name="Gevers D."/>
            <person name="Warren Y.A."/>
            <person name="Tyrrell K.L."/>
            <person name="Citron D.M."/>
            <person name="Goldstein E.J."/>
            <person name="Daigneault M."/>
            <person name="Allen-Vercoe E."/>
            <person name="Young S.K."/>
            <person name="Zeng Q."/>
            <person name="Gargeya S."/>
            <person name="Fitzgerald M."/>
            <person name="Haas B."/>
            <person name="Abouelleil A."/>
            <person name="Alvarado L."/>
            <person name="Arachchi H.M."/>
            <person name="Berlin A."/>
            <person name="Brown A."/>
            <person name="Chapman S.B."/>
            <person name="Chen Z."/>
            <person name="Dunbar C."/>
            <person name="Freedman E."/>
            <person name="Gearin G."/>
            <person name="Gellesch M."/>
            <person name="Goldberg J."/>
            <person name="Griggs A."/>
            <person name="Gujja S."/>
            <person name="Heilman E.R."/>
            <person name="Heiman D."/>
            <person name="Howarth C."/>
            <person name="Larson L."/>
            <person name="Lui A."/>
            <person name="MacDonald P.J."/>
            <person name="Mehta T."/>
            <person name="Montmayeur A."/>
            <person name="Murphy C."/>
            <person name="Neiman D."/>
            <person name="Pearson M."/>
            <person name="Priest M."/>
            <person name="Roberts A."/>
            <person name="Saif S."/>
            <person name="Shea T."/>
            <person name="Shenoy N."/>
            <person name="Sisk P."/>
            <person name="Stolte C."/>
            <person name="Sykes S."/>
            <person name="White J."/>
            <person name="Yandava C."/>
            <person name="Wortman J."/>
            <person name="Nusbaum C."/>
            <person name="Birren B."/>
        </authorList>
    </citation>
    <scope>NUCLEOTIDE SEQUENCE [LARGE SCALE GENOMIC DNA]</scope>
    <source>
        <strain evidence="2 3">WAL-19142</strain>
    </source>
</reference>
<dbReference type="EMBL" id="ADLK01000022">
    <property type="protein sequence ID" value="KMW18808.1"/>
    <property type="molecule type" value="Genomic_DNA"/>
</dbReference>
<keyword evidence="1" id="KW-0812">Transmembrane</keyword>
<protein>
    <recommendedName>
        <fullName evidence="4">Pilus assembly protein</fullName>
    </recommendedName>
</protein>
<evidence type="ECO:0008006" key="4">
    <source>
        <dbReference type="Google" id="ProtNLM"/>
    </source>
</evidence>
<evidence type="ECO:0000313" key="2">
    <source>
        <dbReference type="EMBL" id="KMW18808.1"/>
    </source>
</evidence>